<evidence type="ECO:0000256" key="4">
    <source>
        <dbReference type="ARBA" id="ARBA00023163"/>
    </source>
</evidence>
<dbReference type="InterPro" id="IPR050109">
    <property type="entry name" value="HTH-type_TetR-like_transc_reg"/>
</dbReference>
<feature type="domain" description="HTH tetR-type" evidence="6">
    <location>
        <begin position="8"/>
        <end position="68"/>
    </location>
</feature>
<dbReference type="GO" id="GO:0003700">
    <property type="term" value="F:DNA-binding transcription factor activity"/>
    <property type="evidence" value="ECO:0007669"/>
    <property type="project" value="TreeGrafter"/>
</dbReference>
<dbReference type="PANTHER" id="PTHR30055:SF226">
    <property type="entry name" value="HTH-TYPE TRANSCRIPTIONAL REGULATOR PKSA"/>
    <property type="match status" value="1"/>
</dbReference>
<dbReference type="Proteomes" id="UP000435304">
    <property type="component" value="Unassembled WGS sequence"/>
</dbReference>
<evidence type="ECO:0000313" key="7">
    <source>
        <dbReference type="EMBL" id="MVA76644.1"/>
    </source>
</evidence>
<evidence type="ECO:0000256" key="5">
    <source>
        <dbReference type="PROSITE-ProRule" id="PRU00335"/>
    </source>
</evidence>
<dbReference type="AlphaFoldDB" id="A0A6A9UY65"/>
<feature type="DNA-binding region" description="H-T-H motif" evidence="5">
    <location>
        <begin position="31"/>
        <end position="50"/>
    </location>
</feature>
<dbReference type="Pfam" id="PF13977">
    <property type="entry name" value="TetR_C_6"/>
    <property type="match status" value="1"/>
</dbReference>
<dbReference type="SUPFAM" id="SSF48498">
    <property type="entry name" value="Tetracyclin repressor-like, C-terminal domain"/>
    <property type="match status" value="1"/>
</dbReference>
<proteinExistence type="predicted"/>
<keyword evidence="8" id="KW-1185">Reference proteome</keyword>
<evidence type="ECO:0000313" key="8">
    <source>
        <dbReference type="Proteomes" id="UP000435304"/>
    </source>
</evidence>
<dbReference type="RefSeq" id="WP_197430054.1">
    <property type="nucleotide sequence ID" value="NZ_WPCU01000007.1"/>
</dbReference>
<evidence type="ECO:0000256" key="2">
    <source>
        <dbReference type="ARBA" id="ARBA00023015"/>
    </source>
</evidence>
<dbReference type="Pfam" id="PF00440">
    <property type="entry name" value="TetR_N"/>
    <property type="match status" value="1"/>
</dbReference>
<dbReference type="PROSITE" id="PS50977">
    <property type="entry name" value="HTH_TETR_2"/>
    <property type="match status" value="1"/>
</dbReference>
<dbReference type="InterPro" id="IPR001647">
    <property type="entry name" value="HTH_TetR"/>
</dbReference>
<dbReference type="InterPro" id="IPR036271">
    <property type="entry name" value="Tet_transcr_reg_TetR-rel_C_sf"/>
</dbReference>
<gene>
    <name evidence="7" type="ORF">GC722_11505</name>
</gene>
<dbReference type="SUPFAM" id="SSF46689">
    <property type="entry name" value="Homeodomain-like"/>
    <property type="match status" value="1"/>
</dbReference>
<dbReference type="GO" id="GO:0000976">
    <property type="term" value="F:transcription cis-regulatory region binding"/>
    <property type="evidence" value="ECO:0007669"/>
    <property type="project" value="TreeGrafter"/>
</dbReference>
<evidence type="ECO:0000256" key="1">
    <source>
        <dbReference type="ARBA" id="ARBA00022491"/>
    </source>
</evidence>
<name>A0A6A9UY65_9ACTN</name>
<dbReference type="EMBL" id="WPCU01000007">
    <property type="protein sequence ID" value="MVA76644.1"/>
    <property type="molecule type" value="Genomic_DNA"/>
</dbReference>
<organism evidence="7 8">
    <name type="scientific">Auraticoccus cholistanensis</name>
    <dbReference type="NCBI Taxonomy" id="2656650"/>
    <lineage>
        <taxon>Bacteria</taxon>
        <taxon>Bacillati</taxon>
        <taxon>Actinomycetota</taxon>
        <taxon>Actinomycetes</taxon>
        <taxon>Propionibacteriales</taxon>
        <taxon>Propionibacteriaceae</taxon>
        <taxon>Auraticoccus</taxon>
    </lineage>
</organism>
<reference evidence="7 8" key="1">
    <citation type="submission" date="2019-12" db="EMBL/GenBank/DDBJ databases">
        <title>Auraticoccus cholistani sp. nov., an actinomycete isolated from soil of Cholistan desert.</title>
        <authorList>
            <person name="Cheema M.T."/>
        </authorList>
    </citation>
    <scope>NUCLEOTIDE SEQUENCE [LARGE SCALE GENOMIC DNA]</scope>
    <source>
        <strain evidence="7 8">F435</strain>
    </source>
</reference>
<accession>A0A6A9UY65</accession>
<keyword evidence="1" id="KW-0678">Repressor</keyword>
<evidence type="ECO:0000259" key="6">
    <source>
        <dbReference type="PROSITE" id="PS50977"/>
    </source>
</evidence>
<protein>
    <submittedName>
        <fullName evidence="7">TetR family transcriptional regulator</fullName>
    </submittedName>
</protein>
<keyword evidence="3 5" id="KW-0238">DNA-binding</keyword>
<keyword evidence="4" id="KW-0804">Transcription</keyword>
<dbReference type="InterPro" id="IPR009057">
    <property type="entry name" value="Homeodomain-like_sf"/>
</dbReference>
<sequence length="191" mass="20640">MPRSLDVQARDRAVVEAAWRVVARDGVRALTVRAVAAEAGLAPSSLRYTFPTQASVRERAVAGVSERLDERLAALPGDLTGRAWARAALLELLPLDEQRRLEMDVFLALGASGHGEEDLRRLYDEVNDTIRAVCARAAAALHPDATEVEVQLLHAVVDGLALHLVQAGPSADPSWALRVLDHHLDLTSPTP</sequence>
<comment type="caution">
    <text evidence="7">The sequence shown here is derived from an EMBL/GenBank/DDBJ whole genome shotgun (WGS) entry which is preliminary data.</text>
</comment>
<dbReference type="Gene3D" id="1.10.357.10">
    <property type="entry name" value="Tetracycline Repressor, domain 2"/>
    <property type="match status" value="1"/>
</dbReference>
<keyword evidence="2" id="KW-0805">Transcription regulation</keyword>
<dbReference type="PANTHER" id="PTHR30055">
    <property type="entry name" value="HTH-TYPE TRANSCRIPTIONAL REGULATOR RUTR"/>
    <property type="match status" value="1"/>
</dbReference>
<dbReference type="InterPro" id="IPR039538">
    <property type="entry name" value="BetI_C"/>
</dbReference>
<evidence type="ECO:0000256" key="3">
    <source>
        <dbReference type="ARBA" id="ARBA00023125"/>
    </source>
</evidence>